<proteinExistence type="predicted"/>
<protein>
    <submittedName>
        <fullName evidence="6">Dihydroorotate dehydrogenase (Fumarate)</fullName>
        <ecNumber evidence="6">1.3.98.1</ecNumber>
    </submittedName>
</protein>
<dbReference type="EC" id="1.3.98.1" evidence="6"/>
<evidence type="ECO:0000256" key="5">
    <source>
        <dbReference type="ARBA" id="ARBA00022975"/>
    </source>
</evidence>
<evidence type="ECO:0000256" key="4">
    <source>
        <dbReference type="ARBA" id="ARBA00022643"/>
    </source>
</evidence>
<comment type="pathway">
    <text evidence="2">Pyrimidine metabolism; UMP biosynthesis via de novo pathway.</text>
</comment>
<dbReference type="EMBL" id="JACHXU010000004">
    <property type="protein sequence ID" value="MBB3205709.1"/>
    <property type="molecule type" value="Genomic_DNA"/>
</dbReference>
<accession>A0A7W5DW91</accession>
<comment type="caution">
    <text evidence="6">The sequence shown here is derived from an EMBL/GenBank/DDBJ whole genome shotgun (WGS) entry which is preliminary data.</text>
</comment>
<evidence type="ECO:0000256" key="1">
    <source>
        <dbReference type="ARBA" id="ARBA00001917"/>
    </source>
</evidence>
<keyword evidence="7" id="KW-1185">Reference proteome</keyword>
<dbReference type="UniPathway" id="UPA00070"/>
<evidence type="ECO:0000313" key="6">
    <source>
        <dbReference type="EMBL" id="MBB3205709.1"/>
    </source>
</evidence>
<dbReference type="InterPro" id="IPR012135">
    <property type="entry name" value="Dihydroorotate_DH_1_2"/>
</dbReference>
<dbReference type="InterPro" id="IPR050074">
    <property type="entry name" value="DHO_dehydrogenase"/>
</dbReference>
<reference evidence="6 7" key="1">
    <citation type="submission" date="2020-08" db="EMBL/GenBank/DDBJ databases">
        <title>Genomic Encyclopedia of Type Strains, Phase III (KMG-III): the genomes of soil and plant-associated and newly described type strains.</title>
        <authorList>
            <person name="Whitman W."/>
        </authorList>
    </citation>
    <scope>NUCLEOTIDE SEQUENCE [LARGE SCALE GENOMIC DNA]</scope>
    <source>
        <strain evidence="6 7">CECT 8075</strain>
    </source>
</reference>
<evidence type="ECO:0000313" key="7">
    <source>
        <dbReference type="Proteomes" id="UP000536179"/>
    </source>
</evidence>
<evidence type="ECO:0000256" key="3">
    <source>
        <dbReference type="ARBA" id="ARBA00022630"/>
    </source>
</evidence>
<dbReference type="GO" id="GO:0044205">
    <property type="term" value="P:'de novo' UMP biosynthetic process"/>
    <property type="evidence" value="ECO:0007669"/>
    <property type="project" value="UniProtKB-UniPathway"/>
</dbReference>
<keyword evidence="3" id="KW-0285">Flavoprotein</keyword>
<dbReference type="NCBIfam" id="NF005741">
    <property type="entry name" value="PRK07565.1"/>
    <property type="match status" value="1"/>
</dbReference>
<dbReference type="PANTHER" id="PTHR48109:SF3">
    <property type="entry name" value="SLL0744 PROTEIN"/>
    <property type="match status" value="1"/>
</dbReference>
<organism evidence="6 7">
    <name type="scientific">Aporhodopirellula rubra</name>
    <dbReference type="NCBI Taxonomy" id="980271"/>
    <lineage>
        <taxon>Bacteria</taxon>
        <taxon>Pseudomonadati</taxon>
        <taxon>Planctomycetota</taxon>
        <taxon>Planctomycetia</taxon>
        <taxon>Pirellulales</taxon>
        <taxon>Pirellulaceae</taxon>
        <taxon>Aporhodopirellula</taxon>
    </lineage>
</organism>
<dbReference type="GO" id="GO:1990663">
    <property type="term" value="F:dihydroorotate dehydrogenase (fumarate) activity"/>
    <property type="evidence" value="ECO:0007669"/>
    <property type="project" value="UniProtKB-EC"/>
</dbReference>
<dbReference type="GO" id="GO:0005737">
    <property type="term" value="C:cytoplasm"/>
    <property type="evidence" value="ECO:0007669"/>
    <property type="project" value="TreeGrafter"/>
</dbReference>
<dbReference type="AlphaFoldDB" id="A0A7W5DW91"/>
<dbReference type="RefSeq" id="WP_246419234.1">
    <property type="nucleotide sequence ID" value="NZ_JACHXU010000004.1"/>
</dbReference>
<keyword evidence="4" id="KW-0288">FMN</keyword>
<gene>
    <name evidence="6" type="ORF">FHS27_001513</name>
</gene>
<evidence type="ECO:0000256" key="2">
    <source>
        <dbReference type="ARBA" id="ARBA00004725"/>
    </source>
</evidence>
<comment type="cofactor">
    <cofactor evidence="1">
        <name>FMN</name>
        <dbReference type="ChEBI" id="CHEBI:58210"/>
    </cofactor>
</comment>
<dbReference type="Gene3D" id="3.20.20.70">
    <property type="entry name" value="Aldolase class I"/>
    <property type="match status" value="1"/>
</dbReference>
<sequence length="347" mass="38163">MFEELTTSYLGMELRSPIIVGACPLTIEPEPVRQFCDAGAGAIVLPSILQEQVIHAAMKSDDPIAAIQESGYQPQQDRYNGGVENYLQTIRRLKDSCPIPIIGSLNGAVVGPWLTFAEEIQSAGADALELNWQRGIHAPDESADDVEERLLQIARDLCGRLSIPIAIKLNQQFTNLASIAHKLQHAGVDGLVLFSHRPHWDVNVDRLHWTIRWELSPTDYLGTILEGIIHARAGGLDLSIAASGGVRCGEDAIKAMIAGADVAMVTSEVYREGPDAIQNILQGISRYLSANHHGTLLDFQQLRPPVELTPERLMRLEYVDPLTSTRHYYDPTPHATTTSGDAFGHRR</sequence>
<dbReference type="PANTHER" id="PTHR48109">
    <property type="entry name" value="DIHYDROOROTATE DEHYDROGENASE (QUINONE), MITOCHONDRIAL-RELATED"/>
    <property type="match status" value="1"/>
</dbReference>
<name>A0A7W5DW91_9BACT</name>
<keyword evidence="6" id="KW-0560">Oxidoreductase</keyword>
<dbReference type="GO" id="GO:0006207">
    <property type="term" value="P:'de novo' pyrimidine nucleobase biosynthetic process"/>
    <property type="evidence" value="ECO:0007669"/>
    <property type="project" value="TreeGrafter"/>
</dbReference>
<keyword evidence="5" id="KW-0665">Pyrimidine biosynthesis</keyword>
<dbReference type="SUPFAM" id="SSF51395">
    <property type="entry name" value="FMN-linked oxidoreductases"/>
    <property type="match status" value="1"/>
</dbReference>
<dbReference type="Proteomes" id="UP000536179">
    <property type="component" value="Unassembled WGS sequence"/>
</dbReference>
<dbReference type="InterPro" id="IPR013785">
    <property type="entry name" value="Aldolase_TIM"/>
</dbReference>
<dbReference type="PIRSF" id="PIRSF000164">
    <property type="entry name" value="DHO_oxidase"/>
    <property type="match status" value="1"/>
</dbReference>